<dbReference type="Proteomes" id="UP000604046">
    <property type="component" value="Unassembled WGS sequence"/>
</dbReference>
<dbReference type="EMBL" id="CAJNDS010002634">
    <property type="protein sequence ID" value="CAE7551381.1"/>
    <property type="molecule type" value="Genomic_DNA"/>
</dbReference>
<comment type="caution">
    <text evidence="1">The sequence shown here is derived from an EMBL/GenBank/DDBJ whole genome shotgun (WGS) entry which is preliminary data.</text>
</comment>
<sequence>MQKHLTTMPGTPYTLKPVNYDTFEPPFILTCRLLRHSAQPRKFVADMVSKQLRLPDLIRVPSWHSKASKPDHGQYPELSDTALGQLATRLCVKGSSASLRERFWRRCNGQLYKTLIDQFRRSGKYKIPTPWCIPGAMQNNQYRDEADRVLNAFYATQADCNSRREYSKREEFCINFRAKLQIFPSEEERGRFAYALYCRMYDTAGERMNVGTLEAAESFLGAVWELYGPDCPDLLRFFATKGASVPLANVSKDVVSRLQFRPR</sequence>
<reference evidence="1" key="1">
    <citation type="submission" date="2021-02" db="EMBL/GenBank/DDBJ databases">
        <authorList>
            <person name="Dougan E. K."/>
            <person name="Rhodes N."/>
            <person name="Thang M."/>
            <person name="Chan C."/>
        </authorList>
    </citation>
    <scope>NUCLEOTIDE SEQUENCE</scope>
</reference>
<accession>A0A812U0C8</accession>
<dbReference type="AlphaFoldDB" id="A0A812U0C8"/>
<protein>
    <submittedName>
        <fullName evidence="1">Uncharacterized protein</fullName>
    </submittedName>
</protein>
<evidence type="ECO:0000313" key="2">
    <source>
        <dbReference type="Proteomes" id="UP000604046"/>
    </source>
</evidence>
<gene>
    <name evidence="1" type="ORF">SNAT2548_LOCUS30964</name>
</gene>
<keyword evidence="2" id="KW-1185">Reference proteome</keyword>
<evidence type="ECO:0000313" key="1">
    <source>
        <dbReference type="EMBL" id="CAE7551381.1"/>
    </source>
</evidence>
<dbReference type="OrthoDB" id="427231at2759"/>
<organism evidence="1 2">
    <name type="scientific">Symbiodinium natans</name>
    <dbReference type="NCBI Taxonomy" id="878477"/>
    <lineage>
        <taxon>Eukaryota</taxon>
        <taxon>Sar</taxon>
        <taxon>Alveolata</taxon>
        <taxon>Dinophyceae</taxon>
        <taxon>Suessiales</taxon>
        <taxon>Symbiodiniaceae</taxon>
        <taxon>Symbiodinium</taxon>
    </lineage>
</organism>
<name>A0A812U0C8_9DINO</name>
<proteinExistence type="predicted"/>